<name>A0ABR3KYC0_TRISP</name>
<sequence>MVNYDGRHNMVGQNRQPQVRMVSHVQLGRLRCGKGPSSHVSSPVTGQCPKIELFSCVIVYLDKLFLSLFLSSKAEIAQFGKTSPAVA</sequence>
<organism evidence="1 2">
    <name type="scientific">Trichinella spiralis</name>
    <name type="common">Trichina worm</name>
    <dbReference type="NCBI Taxonomy" id="6334"/>
    <lineage>
        <taxon>Eukaryota</taxon>
        <taxon>Metazoa</taxon>
        <taxon>Ecdysozoa</taxon>
        <taxon>Nematoda</taxon>
        <taxon>Enoplea</taxon>
        <taxon>Dorylaimia</taxon>
        <taxon>Trichinellida</taxon>
        <taxon>Trichinellidae</taxon>
        <taxon>Trichinella</taxon>
    </lineage>
</organism>
<gene>
    <name evidence="1" type="ORF">TSPI_05953</name>
</gene>
<keyword evidence="2" id="KW-1185">Reference proteome</keyword>
<comment type="caution">
    <text evidence="1">The sequence shown here is derived from an EMBL/GenBank/DDBJ whole genome shotgun (WGS) entry which is preliminary data.</text>
</comment>
<dbReference type="EMBL" id="JBEUSY010000132">
    <property type="protein sequence ID" value="KAL1244584.1"/>
    <property type="molecule type" value="Genomic_DNA"/>
</dbReference>
<reference evidence="1 2" key="1">
    <citation type="submission" date="2024-07" db="EMBL/GenBank/DDBJ databases">
        <title>Enhanced genomic and transcriptomic resources for Trichinella pseudospiralis and T. spiralis underpin the discovery of pronounced molecular differences between stages and species.</title>
        <authorList>
            <person name="Pasi K.K."/>
            <person name="La Rosa G."/>
            <person name="Gomez-Morales M.A."/>
            <person name="Tosini F."/>
            <person name="Sumanam S."/>
            <person name="Young N.D."/>
            <person name="Chang B.C."/>
            <person name="Robin G.B."/>
        </authorList>
    </citation>
    <scope>NUCLEOTIDE SEQUENCE [LARGE SCALE GENOMIC DNA]</scope>
    <source>
        <strain evidence="1">ISS534</strain>
    </source>
</reference>
<dbReference type="Proteomes" id="UP001558632">
    <property type="component" value="Unassembled WGS sequence"/>
</dbReference>
<protein>
    <submittedName>
        <fullName evidence="1">Cation channel sperm-associated protein</fullName>
    </submittedName>
</protein>
<accession>A0ABR3KYC0</accession>
<evidence type="ECO:0000313" key="1">
    <source>
        <dbReference type="EMBL" id="KAL1244584.1"/>
    </source>
</evidence>
<proteinExistence type="predicted"/>
<evidence type="ECO:0000313" key="2">
    <source>
        <dbReference type="Proteomes" id="UP001558632"/>
    </source>
</evidence>